<dbReference type="PANTHER" id="PTHR15887:SF1">
    <property type="entry name" value="TRANSMEMBRANE PROTEIN 69"/>
    <property type="match status" value="1"/>
</dbReference>
<evidence type="ECO:0008006" key="4">
    <source>
        <dbReference type="Google" id="ProtNLM"/>
    </source>
</evidence>
<dbReference type="Proteomes" id="UP000056090">
    <property type="component" value="Chromosome"/>
</dbReference>
<dbReference type="KEGG" id="aal:EP13_09535"/>
<organism evidence="2 3">
    <name type="scientific">Alteromonas australica</name>
    <dbReference type="NCBI Taxonomy" id="589873"/>
    <lineage>
        <taxon>Bacteria</taxon>
        <taxon>Pseudomonadati</taxon>
        <taxon>Pseudomonadota</taxon>
        <taxon>Gammaproteobacteria</taxon>
        <taxon>Alteromonadales</taxon>
        <taxon>Alteromonadaceae</taxon>
        <taxon>Alteromonas/Salinimonas group</taxon>
        <taxon>Alteromonas</taxon>
    </lineage>
</organism>
<feature type="transmembrane region" description="Helical" evidence="1">
    <location>
        <begin position="89"/>
        <end position="106"/>
    </location>
</feature>
<gene>
    <name evidence="2" type="ORF">EP13_09535</name>
</gene>
<dbReference type="AlphaFoldDB" id="A0A075NZE5"/>
<keyword evidence="1" id="KW-1133">Transmembrane helix</keyword>
<feature type="transmembrane region" description="Helical" evidence="1">
    <location>
        <begin position="66"/>
        <end position="83"/>
    </location>
</feature>
<feature type="transmembrane region" description="Helical" evidence="1">
    <location>
        <begin position="34"/>
        <end position="54"/>
    </location>
</feature>
<evidence type="ECO:0000313" key="2">
    <source>
        <dbReference type="EMBL" id="AIF98898.1"/>
    </source>
</evidence>
<dbReference type="EMBL" id="CP008849">
    <property type="protein sequence ID" value="AIF98898.1"/>
    <property type="molecule type" value="Genomic_DNA"/>
</dbReference>
<keyword evidence="1" id="KW-0812">Transmembrane</keyword>
<sequence length="140" mass="15960">MPYSAVFLGIAGLIPFLFLPLSYVFNWLSLTQSALYFIQYSAVLLSFFGGVHWWDAIKEQAFNKQMYIAMLPTIVGWLCLVFSHRVEVLGVLSLCYVGVLVYDKFTLSLPKSYIVDYISLRIALTTVVVLCHAWMIFIVT</sequence>
<dbReference type="GeneID" id="78255146"/>
<keyword evidence="1" id="KW-0472">Membrane</keyword>
<dbReference type="InterPro" id="IPR021836">
    <property type="entry name" value="DUF3429"/>
</dbReference>
<accession>A0A075NZE5</accession>
<dbReference type="Pfam" id="PF11911">
    <property type="entry name" value="DUF3429"/>
    <property type="match status" value="1"/>
</dbReference>
<dbReference type="eggNOG" id="ENOG5033AJV">
    <property type="taxonomic scope" value="Bacteria"/>
</dbReference>
<dbReference type="PANTHER" id="PTHR15887">
    <property type="entry name" value="TRANSMEMBRANE PROTEIN 69"/>
    <property type="match status" value="1"/>
</dbReference>
<keyword evidence="3" id="KW-1185">Reference proteome</keyword>
<dbReference type="RefSeq" id="WP_044057050.1">
    <property type="nucleotide sequence ID" value="NZ_CBCSKJ010000001.1"/>
</dbReference>
<proteinExistence type="predicted"/>
<feature type="transmembrane region" description="Helical" evidence="1">
    <location>
        <begin position="7"/>
        <end position="28"/>
    </location>
</feature>
<reference evidence="2 3" key="1">
    <citation type="submission" date="2014-06" db="EMBL/GenBank/DDBJ databases">
        <title>Genomes of Alteromonas australica, a world apart.</title>
        <authorList>
            <person name="Gonzaga A."/>
            <person name="Lopez-Perez M."/>
            <person name="Rodriguez-Valera F."/>
        </authorList>
    </citation>
    <scope>NUCLEOTIDE SEQUENCE [LARGE SCALE GENOMIC DNA]</scope>
    <source>
        <strain evidence="2 3">H 17</strain>
    </source>
</reference>
<evidence type="ECO:0000313" key="3">
    <source>
        <dbReference type="Proteomes" id="UP000056090"/>
    </source>
</evidence>
<protein>
    <recommendedName>
        <fullName evidence="4">DUF3429 domain-containing protein</fullName>
    </recommendedName>
</protein>
<name>A0A075NZE5_9ALTE</name>
<evidence type="ECO:0000256" key="1">
    <source>
        <dbReference type="SAM" id="Phobius"/>
    </source>
</evidence>
<feature type="transmembrane region" description="Helical" evidence="1">
    <location>
        <begin position="118"/>
        <end position="139"/>
    </location>
</feature>